<dbReference type="EMBL" id="DS547093">
    <property type="protein sequence ID" value="EDR13554.1"/>
    <property type="molecule type" value="Genomic_DNA"/>
</dbReference>
<dbReference type="InterPro" id="IPR035959">
    <property type="entry name" value="RutC-like_sf"/>
</dbReference>
<gene>
    <name evidence="1" type="ORF">LACBIDRAFT_308612</name>
</gene>
<dbReference type="InParanoid" id="B0CWS3"/>
<dbReference type="AlphaFoldDB" id="B0CWS3"/>
<keyword evidence="2" id="KW-1185">Reference proteome</keyword>
<evidence type="ECO:0000313" key="2">
    <source>
        <dbReference type="Proteomes" id="UP000001194"/>
    </source>
</evidence>
<dbReference type="SUPFAM" id="SSF55298">
    <property type="entry name" value="YjgF-like"/>
    <property type="match status" value="1"/>
</dbReference>
<dbReference type="HOGENOM" id="CLU_2812816_0_0_1"/>
<dbReference type="RefSeq" id="XP_001876052.1">
    <property type="nucleotide sequence ID" value="XM_001876017.1"/>
</dbReference>
<accession>B0CWS3</accession>
<dbReference type="STRING" id="486041.B0CWS3"/>
<reference evidence="1 2" key="1">
    <citation type="journal article" date="2008" name="Nature">
        <title>The genome of Laccaria bicolor provides insights into mycorrhizal symbiosis.</title>
        <authorList>
            <person name="Martin F."/>
            <person name="Aerts A."/>
            <person name="Ahren D."/>
            <person name="Brun A."/>
            <person name="Danchin E.G.J."/>
            <person name="Duchaussoy F."/>
            <person name="Gibon J."/>
            <person name="Kohler A."/>
            <person name="Lindquist E."/>
            <person name="Pereda V."/>
            <person name="Salamov A."/>
            <person name="Shapiro H.J."/>
            <person name="Wuyts J."/>
            <person name="Blaudez D."/>
            <person name="Buee M."/>
            <person name="Brokstein P."/>
            <person name="Canbaeck B."/>
            <person name="Cohen D."/>
            <person name="Courty P.E."/>
            <person name="Coutinho P.M."/>
            <person name="Delaruelle C."/>
            <person name="Detter J.C."/>
            <person name="Deveau A."/>
            <person name="DiFazio S."/>
            <person name="Duplessis S."/>
            <person name="Fraissinet-Tachet L."/>
            <person name="Lucic E."/>
            <person name="Frey-Klett P."/>
            <person name="Fourrey C."/>
            <person name="Feussner I."/>
            <person name="Gay G."/>
            <person name="Grimwood J."/>
            <person name="Hoegger P.J."/>
            <person name="Jain P."/>
            <person name="Kilaru S."/>
            <person name="Labbe J."/>
            <person name="Lin Y.C."/>
            <person name="Legue V."/>
            <person name="Le Tacon F."/>
            <person name="Marmeisse R."/>
            <person name="Melayah D."/>
            <person name="Montanini B."/>
            <person name="Muratet M."/>
            <person name="Nehls U."/>
            <person name="Niculita-Hirzel H."/>
            <person name="Oudot-Le Secq M.P."/>
            <person name="Peter M."/>
            <person name="Quesneville H."/>
            <person name="Rajashekar B."/>
            <person name="Reich M."/>
            <person name="Rouhier N."/>
            <person name="Schmutz J."/>
            <person name="Yin T."/>
            <person name="Chalot M."/>
            <person name="Henrissat B."/>
            <person name="Kuees U."/>
            <person name="Lucas S."/>
            <person name="Van de Peer Y."/>
            <person name="Podila G.K."/>
            <person name="Polle A."/>
            <person name="Pukkila P.J."/>
            <person name="Richardson P.M."/>
            <person name="Rouze P."/>
            <person name="Sanders I.R."/>
            <person name="Stajich J.E."/>
            <person name="Tunlid A."/>
            <person name="Tuskan G."/>
            <person name="Grigoriev I.V."/>
        </authorList>
    </citation>
    <scope>NUCLEOTIDE SEQUENCE [LARGE SCALE GENOMIC DNA]</scope>
    <source>
        <strain evidence="2">S238N-H82 / ATCC MYA-4686</strain>
    </source>
</reference>
<dbReference type="GeneID" id="6071168"/>
<dbReference type="Proteomes" id="UP000001194">
    <property type="component" value="Unassembled WGS sequence"/>
</dbReference>
<dbReference type="Gene3D" id="3.30.1330.40">
    <property type="entry name" value="RutC-like"/>
    <property type="match status" value="1"/>
</dbReference>
<sequence>MSLFQNHTRREALGGMKEDVVCVQMFVTRDEDSGKVGRTLKEVFGDVGPAATMILGVRFVSEEMRAC</sequence>
<proteinExistence type="predicted"/>
<protein>
    <submittedName>
        <fullName evidence="1">Predicted protein</fullName>
    </submittedName>
</protein>
<dbReference type="OrthoDB" id="686384at2759"/>
<evidence type="ECO:0000313" key="1">
    <source>
        <dbReference type="EMBL" id="EDR13554.1"/>
    </source>
</evidence>
<organism evidence="2">
    <name type="scientific">Laccaria bicolor (strain S238N-H82 / ATCC MYA-4686)</name>
    <name type="common">Bicoloured deceiver</name>
    <name type="synonym">Laccaria laccata var. bicolor</name>
    <dbReference type="NCBI Taxonomy" id="486041"/>
    <lineage>
        <taxon>Eukaryota</taxon>
        <taxon>Fungi</taxon>
        <taxon>Dikarya</taxon>
        <taxon>Basidiomycota</taxon>
        <taxon>Agaricomycotina</taxon>
        <taxon>Agaricomycetes</taxon>
        <taxon>Agaricomycetidae</taxon>
        <taxon>Agaricales</taxon>
        <taxon>Agaricineae</taxon>
        <taxon>Hydnangiaceae</taxon>
        <taxon>Laccaria</taxon>
    </lineage>
</organism>
<name>B0CWS3_LACBS</name>
<dbReference type="KEGG" id="lbc:LACBIDRAFT_308612"/>